<evidence type="ECO:0000313" key="2">
    <source>
        <dbReference type="EMBL" id="TXC80104.1"/>
    </source>
</evidence>
<name>A0A5C6V5G6_9BURK</name>
<dbReference type="EMBL" id="VOQS01000005">
    <property type="protein sequence ID" value="TXC80104.1"/>
    <property type="molecule type" value="Genomic_DNA"/>
</dbReference>
<sequence length="147" mass="15843">MSDGLESAGSPQSARTTTAGQFADGNPDTGADLRNDTHAHDGTIFDLLGSRLDGGRESLHEQNLSRSAPADSDHLLDDLYVRYCKALDWQEPLMPGTWVPSSRSVSVDRMIDTPREEEGHTTGAAISGLFPDIESVDEAFGPSLQTR</sequence>
<evidence type="ECO:0008006" key="4">
    <source>
        <dbReference type="Google" id="ProtNLM"/>
    </source>
</evidence>
<dbReference type="RefSeq" id="WP_147237629.1">
    <property type="nucleotide sequence ID" value="NZ_VOQS01000005.1"/>
</dbReference>
<feature type="region of interest" description="Disordered" evidence="1">
    <location>
        <begin position="1"/>
        <end position="38"/>
    </location>
</feature>
<evidence type="ECO:0000256" key="1">
    <source>
        <dbReference type="SAM" id="MobiDB-lite"/>
    </source>
</evidence>
<feature type="compositionally biased region" description="Polar residues" evidence="1">
    <location>
        <begin position="9"/>
        <end position="20"/>
    </location>
</feature>
<dbReference type="Proteomes" id="UP000321776">
    <property type="component" value="Unassembled WGS sequence"/>
</dbReference>
<evidence type="ECO:0000313" key="3">
    <source>
        <dbReference type="Proteomes" id="UP000321776"/>
    </source>
</evidence>
<accession>A0A5C6V5G6</accession>
<reference evidence="2 3" key="1">
    <citation type="journal article" date="2018" name="Int. J. Syst. Evol. Microbiol.">
        <title>Paraburkholderia azotifigens sp. nov., a nitrogen-fixing bacterium isolated from paddy soil.</title>
        <authorList>
            <person name="Choi G.M."/>
            <person name="Im W.T."/>
        </authorList>
    </citation>
    <scope>NUCLEOTIDE SEQUENCE [LARGE SCALE GENOMIC DNA]</scope>
    <source>
        <strain evidence="2 3">NF 2-5-3</strain>
    </source>
</reference>
<gene>
    <name evidence="2" type="ORF">FRZ40_37990</name>
</gene>
<dbReference type="AlphaFoldDB" id="A0A5C6V5G6"/>
<organism evidence="2 3">
    <name type="scientific">Paraburkholderia azotifigens</name>
    <dbReference type="NCBI Taxonomy" id="2057004"/>
    <lineage>
        <taxon>Bacteria</taxon>
        <taxon>Pseudomonadati</taxon>
        <taxon>Pseudomonadota</taxon>
        <taxon>Betaproteobacteria</taxon>
        <taxon>Burkholderiales</taxon>
        <taxon>Burkholderiaceae</taxon>
        <taxon>Paraburkholderia</taxon>
    </lineage>
</organism>
<comment type="caution">
    <text evidence="2">The sequence shown here is derived from an EMBL/GenBank/DDBJ whole genome shotgun (WGS) entry which is preliminary data.</text>
</comment>
<protein>
    <recommendedName>
        <fullName evidence="4">TagK domain-containing protein</fullName>
    </recommendedName>
</protein>
<proteinExistence type="predicted"/>